<dbReference type="SUPFAM" id="SSF49590">
    <property type="entry name" value="PHL pollen allergen"/>
    <property type="match status" value="1"/>
</dbReference>
<evidence type="ECO:0000259" key="5">
    <source>
        <dbReference type="PROSITE" id="PS50842"/>
    </source>
</evidence>
<sequence>MNFAVKFSHFIFLFALLLLPLLTYTQDFVCSRATYYGSPNCLGNPTGACGYGDYGTTVNDGNVAAVSGLYRGGIGCGGCYQVRCKSAECTDDGVQVVVTDHGAGDHTDFIMSPRSYGKMARPGLEGELLAYGVVDIDYRRVPCRYGGSNLIVVLHERSSYPHYLALLIKYQPGLIDVVAVEIWQEDCKEWRPMRKPFGAVWDMENPPRGTPLSIRFIIIPGGAASANDAQSVEMPSLIPDNWKAGDSYDTGIQLN</sequence>
<evidence type="ECO:0008006" key="9">
    <source>
        <dbReference type="Google" id="ProtNLM"/>
    </source>
</evidence>
<evidence type="ECO:0000313" key="7">
    <source>
        <dbReference type="EMBL" id="GMH22624.1"/>
    </source>
</evidence>
<proteinExistence type="inferred from homology"/>
<dbReference type="SUPFAM" id="SSF50685">
    <property type="entry name" value="Barwin-like endoglucanases"/>
    <property type="match status" value="1"/>
</dbReference>
<dbReference type="PROSITE" id="PS50842">
    <property type="entry name" value="EXPANSIN_EG45"/>
    <property type="match status" value="1"/>
</dbReference>
<gene>
    <name evidence="7" type="ORF">Nepgr_024467</name>
</gene>
<feature type="signal peptide" evidence="4">
    <location>
        <begin position="1"/>
        <end position="25"/>
    </location>
</feature>
<evidence type="ECO:0000259" key="6">
    <source>
        <dbReference type="PROSITE" id="PS50843"/>
    </source>
</evidence>
<dbReference type="Pfam" id="PF01357">
    <property type="entry name" value="Expansin_C"/>
    <property type="match status" value="1"/>
</dbReference>
<reference evidence="7" key="1">
    <citation type="submission" date="2023-05" db="EMBL/GenBank/DDBJ databases">
        <title>Nepenthes gracilis genome sequencing.</title>
        <authorList>
            <person name="Fukushima K."/>
        </authorList>
    </citation>
    <scope>NUCLEOTIDE SEQUENCE</scope>
    <source>
        <strain evidence="7">SING2019-196</strain>
    </source>
</reference>
<evidence type="ECO:0000313" key="8">
    <source>
        <dbReference type="Proteomes" id="UP001279734"/>
    </source>
</evidence>
<name>A0AAD3T590_NEPGR</name>
<feature type="chain" id="PRO_5042153948" description="Expansin-like B1" evidence="4">
    <location>
        <begin position="26"/>
        <end position="255"/>
    </location>
</feature>
<dbReference type="InterPro" id="IPR036908">
    <property type="entry name" value="RlpA-like_sf"/>
</dbReference>
<keyword evidence="8" id="KW-1185">Reference proteome</keyword>
<dbReference type="GO" id="GO:0009653">
    <property type="term" value="P:anatomical structure morphogenesis"/>
    <property type="evidence" value="ECO:0007669"/>
    <property type="project" value="UniProtKB-ARBA"/>
</dbReference>
<evidence type="ECO:0000256" key="3">
    <source>
        <dbReference type="RuleBase" id="RU003460"/>
    </source>
</evidence>
<accession>A0AAD3T590</accession>
<dbReference type="PANTHER" id="PTHR31692:SF2">
    <property type="entry name" value="EXPANSIN-LIKE B1"/>
    <property type="match status" value="1"/>
</dbReference>
<dbReference type="Gene3D" id="2.40.40.10">
    <property type="entry name" value="RlpA-like domain"/>
    <property type="match status" value="1"/>
</dbReference>
<dbReference type="EMBL" id="BSYO01000025">
    <property type="protein sequence ID" value="GMH22624.1"/>
    <property type="molecule type" value="Genomic_DNA"/>
</dbReference>
<dbReference type="InterPro" id="IPR007118">
    <property type="entry name" value="Expan_Lol_pI"/>
</dbReference>
<dbReference type="PANTHER" id="PTHR31692">
    <property type="entry name" value="EXPANSIN-B3"/>
    <property type="match status" value="1"/>
</dbReference>
<dbReference type="InterPro" id="IPR007117">
    <property type="entry name" value="Expansin_CBD"/>
</dbReference>
<feature type="domain" description="Expansin-like EG45" evidence="5">
    <location>
        <begin position="46"/>
        <end position="148"/>
    </location>
</feature>
<dbReference type="AlphaFoldDB" id="A0AAD3T590"/>
<dbReference type="InterPro" id="IPR005795">
    <property type="entry name" value="LolPI"/>
</dbReference>
<dbReference type="GO" id="GO:0005576">
    <property type="term" value="C:extracellular region"/>
    <property type="evidence" value="ECO:0007669"/>
    <property type="project" value="UniProtKB-SubCell"/>
</dbReference>
<dbReference type="PRINTS" id="PR00829">
    <property type="entry name" value="LOLP1ALLERGN"/>
</dbReference>
<evidence type="ECO:0000256" key="2">
    <source>
        <dbReference type="ARBA" id="ARBA00022525"/>
    </source>
</evidence>
<feature type="domain" description="Expansin-like CBD" evidence="6">
    <location>
        <begin position="162"/>
        <end position="250"/>
    </location>
</feature>
<dbReference type="PROSITE" id="PS50843">
    <property type="entry name" value="EXPANSIN_CBD"/>
    <property type="match status" value="1"/>
</dbReference>
<organism evidence="7 8">
    <name type="scientific">Nepenthes gracilis</name>
    <name type="common">Slender pitcher plant</name>
    <dbReference type="NCBI Taxonomy" id="150966"/>
    <lineage>
        <taxon>Eukaryota</taxon>
        <taxon>Viridiplantae</taxon>
        <taxon>Streptophyta</taxon>
        <taxon>Embryophyta</taxon>
        <taxon>Tracheophyta</taxon>
        <taxon>Spermatophyta</taxon>
        <taxon>Magnoliopsida</taxon>
        <taxon>eudicotyledons</taxon>
        <taxon>Gunneridae</taxon>
        <taxon>Pentapetalae</taxon>
        <taxon>Caryophyllales</taxon>
        <taxon>Nepenthaceae</taxon>
        <taxon>Nepenthes</taxon>
    </lineage>
</organism>
<keyword evidence="4" id="KW-0732">Signal</keyword>
<dbReference type="InterPro" id="IPR036749">
    <property type="entry name" value="Expansin_CBD_sf"/>
</dbReference>
<comment type="caution">
    <text evidence="7">The sequence shown here is derived from an EMBL/GenBank/DDBJ whole genome shotgun (WGS) entry which is preliminary data.</text>
</comment>
<comment type="similarity">
    <text evidence="3">Belongs to the expansin family.</text>
</comment>
<protein>
    <recommendedName>
        <fullName evidence="9">Expansin-like B1</fullName>
    </recommendedName>
</protein>
<dbReference type="InterPro" id="IPR009009">
    <property type="entry name" value="RlpA-like_DPBB"/>
</dbReference>
<dbReference type="InterPro" id="IPR007112">
    <property type="entry name" value="Expansin/allergen_DPBB_dom"/>
</dbReference>
<evidence type="ECO:0000256" key="4">
    <source>
        <dbReference type="SAM" id="SignalP"/>
    </source>
</evidence>
<dbReference type="Pfam" id="PF03330">
    <property type="entry name" value="DPBB_1"/>
    <property type="match status" value="1"/>
</dbReference>
<dbReference type="PRINTS" id="PR01225">
    <property type="entry name" value="EXPANSNFAMLY"/>
</dbReference>
<comment type="subcellular location">
    <subcellularLocation>
        <location evidence="1">Secreted</location>
    </subcellularLocation>
</comment>
<dbReference type="Proteomes" id="UP001279734">
    <property type="component" value="Unassembled WGS sequence"/>
</dbReference>
<evidence type="ECO:0000256" key="1">
    <source>
        <dbReference type="ARBA" id="ARBA00004613"/>
    </source>
</evidence>
<dbReference type="Gene3D" id="2.60.40.760">
    <property type="entry name" value="Expansin, cellulose-binding-like domain"/>
    <property type="match status" value="1"/>
</dbReference>
<keyword evidence="2" id="KW-0964">Secreted</keyword>